<dbReference type="Pfam" id="PF10694">
    <property type="entry name" value="DUF2500"/>
    <property type="match status" value="1"/>
</dbReference>
<dbReference type="Proteomes" id="UP000234950">
    <property type="component" value="Unassembled WGS sequence"/>
</dbReference>
<sequence>MFTIMEFIFPVFFILIAGIILFIILRGVKEWSNNNKQPRLNVYATVIGKRTSVSRGGEDHSSSTWYYATFQFESGDRTEFAVSGRDFGLLAEGDVGELVFQGTRYHGFTRKQTGA</sequence>
<keyword evidence="1" id="KW-0472">Membrane</keyword>
<evidence type="ECO:0000313" key="3">
    <source>
        <dbReference type="Proteomes" id="UP000234950"/>
    </source>
</evidence>
<reference evidence="2 3" key="1">
    <citation type="submission" date="2017-11" db="EMBL/GenBank/DDBJ databases">
        <title>Comparitive Functional Genomics of Dry Heat Resistant strains isolated from the Viking Spacecraft.</title>
        <authorList>
            <person name="Seuylemezian A."/>
            <person name="Cooper K."/>
            <person name="Vaishampayan P."/>
        </authorList>
    </citation>
    <scope>NUCLEOTIDE SEQUENCE [LARGE SCALE GENOMIC DNA]</scope>
    <source>
        <strain evidence="2 3">V32-6</strain>
    </source>
</reference>
<dbReference type="AlphaFoldDB" id="A0A2N5HVY7"/>
<protein>
    <submittedName>
        <fullName evidence="2">DUF2500 domain-containing protein</fullName>
    </submittedName>
</protein>
<feature type="transmembrane region" description="Helical" evidence="1">
    <location>
        <begin position="7"/>
        <end position="28"/>
    </location>
</feature>
<comment type="caution">
    <text evidence="2">The sequence shown here is derived from an EMBL/GenBank/DDBJ whole genome shotgun (WGS) entry which is preliminary data.</text>
</comment>
<evidence type="ECO:0000256" key="1">
    <source>
        <dbReference type="SAM" id="Phobius"/>
    </source>
</evidence>
<dbReference type="OrthoDB" id="282886at2"/>
<organism evidence="2 3">
    <name type="scientific">Neobacillus cucumis</name>
    <dbReference type="NCBI Taxonomy" id="1740721"/>
    <lineage>
        <taxon>Bacteria</taxon>
        <taxon>Bacillati</taxon>
        <taxon>Bacillota</taxon>
        <taxon>Bacilli</taxon>
        <taxon>Bacillales</taxon>
        <taxon>Bacillaceae</taxon>
        <taxon>Neobacillus</taxon>
    </lineage>
</organism>
<dbReference type="Gene3D" id="2.40.50.660">
    <property type="match status" value="1"/>
</dbReference>
<name>A0A2N5HVY7_9BACI</name>
<evidence type="ECO:0000313" key="2">
    <source>
        <dbReference type="EMBL" id="PLS09683.1"/>
    </source>
</evidence>
<keyword evidence="1" id="KW-1133">Transmembrane helix</keyword>
<gene>
    <name evidence="2" type="ORF">CVD27_01035</name>
</gene>
<keyword evidence="3" id="KW-1185">Reference proteome</keyword>
<dbReference type="InterPro" id="IPR019635">
    <property type="entry name" value="DUF2500"/>
</dbReference>
<accession>A0A2N5HVY7</accession>
<keyword evidence="1" id="KW-0812">Transmembrane</keyword>
<dbReference type="EMBL" id="PGVE01000012">
    <property type="protein sequence ID" value="PLS09683.1"/>
    <property type="molecule type" value="Genomic_DNA"/>
</dbReference>
<proteinExistence type="predicted"/>